<evidence type="ECO:0000313" key="1">
    <source>
        <dbReference type="EMBL" id="OGL88187.1"/>
    </source>
</evidence>
<organism evidence="1 2">
    <name type="scientific">Candidatus Uhrbacteria bacterium RIFCSPLOWO2_02_FULL_48_18</name>
    <dbReference type="NCBI Taxonomy" id="1802408"/>
    <lineage>
        <taxon>Bacteria</taxon>
        <taxon>Candidatus Uhriibacteriota</taxon>
    </lineage>
</organism>
<dbReference type="EMBL" id="MGEQ01000001">
    <property type="protein sequence ID" value="OGL88187.1"/>
    <property type="molecule type" value="Genomic_DNA"/>
</dbReference>
<proteinExistence type="predicted"/>
<dbReference type="Proteomes" id="UP000176593">
    <property type="component" value="Unassembled WGS sequence"/>
</dbReference>
<comment type="caution">
    <text evidence="1">The sequence shown here is derived from an EMBL/GenBank/DDBJ whole genome shotgun (WGS) entry which is preliminary data.</text>
</comment>
<reference evidence="1 2" key="1">
    <citation type="journal article" date="2016" name="Nat. Commun.">
        <title>Thousands of microbial genomes shed light on interconnected biogeochemical processes in an aquifer system.</title>
        <authorList>
            <person name="Anantharaman K."/>
            <person name="Brown C.T."/>
            <person name="Hug L.A."/>
            <person name="Sharon I."/>
            <person name="Castelle C.J."/>
            <person name="Probst A.J."/>
            <person name="Thomas B.C."/>
            <person name="Singh A."/>
            <person name="Wilkins M.J."/>
            <person name="Karaoz U."/>
            <person name="Brodie E.L."/>
            <person name="Williams K.H."/>
            <person name="Hubbard S.S."/>
            <person name="Banfield J.F."/>
        </authorList>
    </citation>
    <scope>NUCLEOTIDE SEQUENCE [LARGE SCALE GENOMIC DNA]</scope>
</reference>
<gene>
    <name evidence="1" type="ORF">A3I41_00465</name>
</gene>
<dbReference type="AlphaFoldDB" id="A0A1F7VDX6"/>
<name>A0A1F7VDX6_9BACT</name>
<evidence type="ECO:0000313" key="2">
    <source>
        <dbReference type="Proteomes" id="UP000176593"/>
    </source>
</evidence>
<sequence>MKLLKKGSKLWKSECVCKGCGSRLLVEFSDLKRLTYVGEDEDFVSCSQTFTEIFFICSECSHRNLIKVDLNPSDIPRVKGSL</sequence>
<accession>A0A1F7VDX6</accession>
<protein>
    <submittedName>
        <fullName evidence="1">Uncharacterized protein</fullName>
    </submittedName>
</protein>